<feature type="domain" description="Integrase catalytic" evidence="8">
    <location>
        <begin position="356"/>
        <end position="436"/>
    </location>
</feature>
<protein>
    <recommendedName>
        <fullName evidence="1">RNA-directed DNA polymerase</fullName>
        <ecNumber evidence="1">2.7.7.49</ecNumber>
    </recommendedName>
</protein>
<dbReference type="FunFam" id="1.10.340.70:FF:000001">
    <property type="entry name" value="Retrovirus-related Pol polyprotein from transposon gypsy-like Protein"/>
    <property type="match status" value="1"/>
</dbReference>
<dbReference type="GO" id="GO:0003964">
    <property type="term" value="F:RNA-directed DNA polymerase activity"/>
    <property type="evidence" value="ECO:0007669"/>
    <property type="project" value="UniProtKB-KW"/>
</dbReference>
<dbReference type="FunFam" id="3.30.70.270:FF:000020">
    <property type="entry name" value="Transposon Tf2-6 polyprotein-like Protein"/>
    <property type="match status" value="1"/>
</dbReference>
<dbReference type="SUPFAM" id="SSF56672">
    <property type="entry name" value="DNA/RNA polymerases"/>
    <property type="match status" value="1"/>
</dbReference>
<keyword evidence="6" id="KW-0378">Hydrolase</keyword>
<dbReference type="InterPro" id="IPR043502">
    <property type="entry name" value="DNA/RNA_pol_sf"/>
</dbReference>
<gene>
    <name evidence="9" type="ORF">QE152_g13503</name>
</gene>
<dbReference type="InterPro" id="IPR041588">
    <property type="entry name" value="Integrase_H2C2"/>
</dbReference>
<evidence type="ECO:0000256" key="1">
    <source>
        <dbReference type="ARBA" id="ARBA00012493"/>
    </source>
</evidence>
<evidence type="ECO:0000259" key="8">
    <source>
        <dbReference type="PROSITE" id="PS50994"/>
    </source>
</evidence>
<dbReference type="InterPro" id="IPR001584">
    <property type="entry name" value="Integrase_cat-core"/>
</dbReference>
<keyword evidence="10" id="KW-1185">Reference proteome</keyword>
<keyword evidence="7" id="KW-0695">RNA-directed DNA polymerase</keyword>
<name>A0AAW1LBQ5_POPJA</name>
<evidence type="ECO:0000256" key="2">
    <source>
        <dbReference type="ARBA" id="ARBA00022679"/>
    </source>
</evidence>
<dbReference type="GO" id="GO:0004519">
    <property type="term" value="F:endonuclease activity"/>
    <property type="evidence" value="ECO:0007669"/>
    <property type="project" value="UniProtKB-KW"/>
</dbReference>
<dbReference type="PANTHER" id="PTHR37984">
    <property type="entry name" value="PROTEIN CBG26694"/>
    <property type="match status" value="1"/>
</dbReference>
<dbReference type="CDD" id="cd09274">
    <property type="entry name" value="RNase_HI_RT_Ty3"/>
    <property type="match status" value="1"/>
</dbReference>
<evidence type="ECO:0000256" key="6">
    <source>
        <dbReference type="ARBA" id="ARBA00022801"/>
    </source>
</evidence>
<accession>A0AAW1LBQ5</accession>
<dbReference type="Gene3D" id="1.10.340.70">
    <property type="match status" value="1"/>
</dbReference>
<evidence type="ECO:0000256" key="4">
    <source>
        <dbReference type="ARBA" id="ARBA00022722"/>
    </source>
</evidence>
<proteinExistence type="predicted"/>
<evidence type="ECO:0000313" key="9">
    <source>
        <dbReference type="EMBL" id="KAK9731667.1"/>
    </source>
</evidence>
<dbReference type="GO" id="GO:0016787">
    <property type="term" value="F:hydrolase activity"/>
    <property type="evidence" value="ECO:0007669"/>
    <property type="project" value="UniProtKB-KW"/>
</dbReference>
<dbReference type="Pfam" id="PF17921">
    <property type="entry name" value="Integrase_H2C2"/>
    <property type="match status" value="1"/>
</dbReference>
<comment type="caution">
    <text evidence="9">The sequence shown here is derived from an EMBL/GenBank/DDBJ whole genome shotgun (WGS) entry which is preliminary data.</text>
</comment>
<sequence length="436" mass="50033">MFCRAELKYLGYIVNGSGLHVDPEKIKAILDIPIPKTVSEVRRMIGISSWYRRFVRDYGTLVVPLTNLLRKNRPFIWTKECEVAWAELKECEVAWAELKERLVTAPVLVMPDFEREFVIQADASHYGIGAVLTQNFDEGEKVIAYISKSLSLRERNFSTTEKKCLAVLFAIEKFRPYVEGAHFTVVTDHYSLLWLNSLHNPSGRLARWAVRLQQYDFTIVHRKGKEHLVPDALSRAVPIIDALQDSVTTNDKWYRRLVDGVPHKLIRSPYPDLVESSTEWKRVIPKELRDEMIRKCHDEPTSGHLGIFKTANRILEKAYWPALKADVARYIRKCRVCMKAKPLQRAPTGRMGGHSLISRPWQVLSADIVGPLPKTSRGHQYIFVVSDCFSKFALFFPLRKATAPALVKHLEDSVFLQYGVPEVLISDNGVQFRSKE</sequence>
<organism evidence="9 10">
    <name type="scientific">Popillia japonica</name>
    <name type="common">Japanese beetle</name>
    <dbReference type="NCBI Taxonomy" id="7064"/>
    <lineage>
        <taxon>Eukaryota</taxon>
        <taxon>Metazoa</taxon>
        <taxon>Ecdysozoa</taxon>
        <taxon>Arthropoda</taxon>
        <taxon>Hexapoda</taxon>
        <taxon>Insecta</taxon>
        <taxon>Pterygota</taxon>
        <taxon>Neoptera</taxon>
        <taxon>Endopterygota</taxon>
        <taxon>Coleoptera</taxon>
        <taxon>Polyphaga</taxon>
        <taxon>Scarabaeiformia</taxon>
        <taxon>Scarabaeidae</taxon>
        <taxon>Rutelinae</taxon>
        <taxon>Popillia</taxon>
    </lineage>
</organism>
<evidence type="ECO:0000256" key="7">
    <source>
        <dbReference type="ARBA" id="ARBA00022918"/>
    </source>
</evidence>
<dbReference type="Gene3D" id="3.30.420.10">
    <property type="entry name" value="Ribonuclease H-like superfamily/Ribonuclease H"/>
    <property type="match status" value="1"/>
</dbReference>
<keyword evidence="4" id="KW-0540">Nuclease</keyword>
<dbReference type="InterPro" id="IPR050951">
    <property type="entry name" value="Retrovirus_Pol_polyprotein"/>
</dbReference>
<dbReference type="GO" id="GO:0042575">
    <property type="term" value="C:DNA polymerase complex"/>
    <property type="evidence" value="ECO:0007669"/>
    <property type="project" value="UniProtKB-ARBA"/>
</dbReference>
<dbReference type="GO" id="GO:0003676">
    <property type="term" value="F:nucleic acid binding"/>
    <property type="evidence" value="ECO:0007669"/>
    <property type="project" value="InterPro"/>
</dbReference>
<dbReference type="Pfam" id="PF17917">
    <property type="entry name" value="RT_RNaseH"/>
    <property type="match status" value="1"/>
</dbReference>
<keyword evidence="5" id="KW-0255">Endonuclease</keyword>
<dbReference type="InterPro" id="IPR041373">
    <property type="entry name" value="RT_RNaseH"/>
</dbReference>
<dbReference type="InterPro" id="IPR036397">
    <property type="entry name" value="RNaseH_sf"/>
</dbReference>
<evidence type="ECO:0000313" key="10">
    <source>
        <dbReference type="Proteomes" id="UP001458880"/>
    </source>
</evidence>
<dbReference type="FunFam" id="3.10.20.370:FF:000001">
    <property type="entry name" value="Retrovirus-related Pol polyprotein from transposon 17.6-like protein"/>
    <property type="match status" value="1"/>
</dbReference>
<dbReference type="PROSITE" id="PS50994">
    <property type="entry name" value="INTEGRASE"/>
    <property type="match status" value="1"/>
</dbReference>
<keyword evidence="2" id="KW-0808">Transferase</keyword>
<dbReference type="InterPro" id="IPR043128">
    <property type="entry name" value="Rev_trsase/Diguanyl_cyclase"/>
</dbReference>
<dbReference type="EMBL" id="JASPKY010000129">
    <property type="protein sequence ID" value="KAK9731667.1"/>
    <property type="molecule type" value="Genomic_DNA"/>
</dbReference>
<dbReference type="Pfam" id="PF00665">
    <property type="entry name" value="rve"/>
    <property type="match status" value="1"/>
</dbReference>
<evidence type="ECO:0000256" key="5">
    <source>
        <dbReference type="ARBA" id="ARBA00022759"/>
    </source>
</evidence>
<dbReference type="Gene3D" id="3.10.20.370">
    <property type="match status" value="1"/>
</dbReference>
<dbReference type="AlphaFoldDB" id="A0AAW1LBQ5"/>
<dbReference type="Proteomes" id="UP001458880">
    <property type="component" value="Unassembled WGS sequence"/>
</dbReference>
<reference evidence="9 10" key="1">
    <citation type="journal article" date="2024" name="BMC Genomics">
        <title>De novo assembly and annotation of Popillia japonica's genome with initial clues to its potential as an invasive pest.</title>
        <authorList>
            <person name="Cucini C."/>
            <person name="Boschi S."/>
            <person name="Funari R."/>
            <person name="Cardaioli E."/>
            <person name="Iannotti N."/>
            <person name="Marturano G."/>
            <person name="Paoli F."/>
            <person name="Bruttini M."/>
            <person name="Carapelli A."/>
            <person name="Frati F."/>
            <person name="Nardi F."/>
        </authorList>
    </citation>
    <scope>NUCLEOTIDE SEQUENCE [LARGE SCALE GENOMIC DNA]</scope>
    <source>
        <strain evidence="9">DMR45628</strain>
    </source>
</reference>
<dbReference type="InterPro" id="IPR012337">
    <property type="entry name" value="RNaseH-like_sf"/>
</dbReference>
<evidence type="ECO:0000256" key="3">
    <source>
        <dbReference type="ARBA" id="ARBA00022695"/>
    </source>
</evidence>
<dbReference type="GO" id="GO:0015074">
    <property type="term" value="P:DNA integration"/>
    <property type="evidence" value="ECO:0007669"/>
    <property type="project" value="InterPro"/>
</dbReference>
<keyword evidence="3" id="KW-0548">Nucleotidyltransferase</keyword>
<dbReference type="EC" id="2.7.7.49" evidence="1"/>
<dbReference type="Gene3D" id="3.30.70.270">
    <property type="match status" value="1"/>
</dbReference>
<dbReference type="SUPFAM" id="SSF53098">
    <property type="entry name" value="Ribonuclease H-like"/>
    <property type="match status" value="1"/>
</dbReference>
<dbReference type="PANTHER" id="PTHR37984:SF5">
    <property type="entry name" value="PROTEIN NYNRIN-LIKE"/>
    <property type="match status" value="1"/>
</dbReference>